<sequence>MDNKEDNSNTTTQDPSMEQILQTIRGVITEEEETPLELTEELIEDPSASMINDFDVLNTIDNAVPSKAADDGFGFSVADIVPKKENAAPAEAPAITVAPAPIVDDFDKVVVASPSTSNVTSPKKPEPENDLFAQSPVSENVSSSDKSKPDLLISERSAEDTSNTIKSFMKSVSRPASDGLGYKNNTVEELIIQMIKPYLKDWLDKNLPTIVKQIVEKEIHKLIPKEDD</sequence>
<dbReference type="AlphaFoldDB" id="A0A0F5MNN7"/>
<dbReference type="Pfam" id="PF10691">
    <property type="entry name" value="DUF2497"/>
    <property type="match status" value="1"/>
</dbReference>
<evidence type="ECO:0000256" key="1">
    <source>
        <dbReference type="SAM" id="MobiDB-lite"/>
    </source>
</evidence>
<gene>
    <name evidence="2" type="ORF">SZ25_00545</name>
</gene>
<accession>A0A0F5MNN7</accession>
<feature type="compositionally biased region" description="Polar residues" evidence="1">
    <location>
        <begin position="135"/>
        <end position="144"/>
    </location>
</feature>
<name>A0A0F5MNN7_9RICK</name>
<dbReference type="Proteomes" id="UP000033358">
    <property type="component" value="Unassembled WGS sequence"/>
</dbReference>
<reference evidence="2 3" key="1">
    <citation type="submission" date="2015-02" db="EMBL/GenBank/DDBJ databases">
        <title>Single cell genomics of a rare environmental alphaproteobacterium provides unique insights into Rickettsiaceae evolution.</title>
        <authorList>
            <person name="Martijn J."/>
            <person name="Schulz F."/>
            <person name="Zaremba-Niedzwiedzka K."/>
            <person name="Viklund J."/>
            <person name="Stepanauskas R."/>
            <person name="Andersson S.G.E."/>
            <person name="Horn M."/>
            <person name="Guy L."/>
            <person name="Ettema T.J.G."/>
        </authorList>
    </citation>
    <scope>NUCLEOTIDE SEQUENCE [LARGE SCALE GENOMIC DNA]</scope>
    <source>
        <strain evidence="2 3">SCGC AAA041-L04</strain>
    </source>
</reference>
<comment type="caution">
    <text evidence="2">The sequence shown here is derived from an EMBL/GenBank/DDBJ whole genome shotgun (WGS) entry which is preliminary data.</text>
</comment>
<dbReference type="EMBL" id="JYHA01000087">
    <property type="protein sequence ID" value="KKB96395.1"/>
    <property type="molecule type" value="Genomic_DNA"/>
</dbReference>
<proteinExistence type="predicted"/>
<evidence type="ECO:0008006" key="4">
    <source>
        <dbReference type="Google" id="ProtNLM"/>
    </source>
</evidence>
<dbReference type="InterPro" id="IPR019632">
    <property type="entry name" value="DUF2497"/>
</dbReference>
<feature type="region of interest" description="Disordered" evidence="1">
    <location>
        <begin position="114"/>
        <end position="164"/>
    </location>
</feature>
<evidence type="ECO:0000313" key="2">
    <source>
        <dbReference type="EMBL" id="KKB96395.1"/>
    </source>
</evidence>
<evidence type="ECO:0000313" key="3">
    <source>
        <dbReference type="Proteomes" id="UP000033358"/>
    </source>
</evidence>
<keyword evidence="3" id="KW-1185">Reference proteome</keyword>
<protein>
    <recommendedName>
        <fullName evidence="4">DUF2497 domain-containing protein</fullName>
    </recommendedName>
</protein>
<organism evidence="2 3">
    <name type="scientific">Candidatus Arcanibacter lacustris</name>
    <dbReference type="NCBI Taxonomy" id="1607817"/>
    <lineage>
        <taxon>Bacteria</taxon>
        <taxon>Pseudomonadati</taxon>
        <taxon>Pseudomonadota</taxon>
        <taxon>Alphaproteobacteria</taxon>
        <taxon>Rickettsiales</taxon>
        <taxon>Candidatus Arcanibacter</taxon>
    </lineage>
</organism>